<feature type="compositionally biased region" description="Low complexity" evidence="1">
    <location>
        <begin position="27"/>
        <end position="38"/>
    </location>
</feature>
<proteinExistence type="predicted"/>
<evidence type="ECO:0000313" key="2">
    <source>
        <dbReference type="EMBL" id="MBB3900017.1"/>
    </source>
</evidence>
<dbReference type="AlphaFoldDB" id="A0A840AG56"/>
<dbReference type="RefSeq" id="WP_184386241.1">
    <property type="nucleotide sequence ID" value="NZ_JACIDJ010000007.1"/>
</dbReference>
<protein>
    <submittedName>
        <fullName evidence="2">Uncharacterized protein</fullName>
    </submittedName>
</protein>
<sequence length="130" mass="13234">MADSSREDAAAQALLGSQRASLAALGQPMPSQSPAAAPRGPGAVQELLGAAPAAVIGRLGAPRLRRREGDAEVWLYSAGGCQLDLMFYTSPQGLRVTHAQARASGVGQRTEAACLRDIAAQGQRAAAPGS</sequence>
<evidence type="ECO:0000313" key="3">
    <source>
        <dbReference type="Proteomes" id="UP000553193"/>
    </source>
</evidence>
<reference evidence="2 3" key="1">
    <citation type="submission" date="2020-08" db="EMBL/GenBank/DDBJ databases">
        <title>Genomic Encyclopedia of Type Strains, Phase IV (KMG-IV): sequencing the most valuable type-strain genomes for metagenomic binning, comparative biology and taxonomic classification.</title>
        <authorList>
            <person name="Goeker M."/>
        </authorList>
    </citation>
    <scope>NUCLEOTIDE SEQUENCE [LARGE SCALE GENOMIC DNA]</scope>
    <source>
        <strain evidence="2 3">DSM 19979</strain>
    </source>
</reference>
<accession>A0A840AG56</accession>
<keyword evidence="3" id="KW-1185">Reference proteome</keyword>
<feature type="region of interest" description="Disordered" evidence="1">
    <location>
        <begin position="22"/>
        <end position="42"/>
    </location>
</feature>
<dbReference type="Proteomes" id="UP000553193">
    <property type="component" value="Unassembled WGS sequence"/>
</dbReference>
<comment type="caution">
    <text evidence="2">The sequence shown here is derived from an EMBL/GenBank/DDBJ whole genome shotgun (WGS) entry which is preliminary data.</text>
</comment>
<evidence type="ECO:0000256" key="1">
    <source>
        <dbReference type="SAM" id="MobiDB-lite"/>
    </source>
</evidence>
<dbReference type="EMBL" id="JACIDJ010000007">
    <property type="protein sequence ID" value="MBB3900017.1"/>
    <property type="molecule type" value="Genomic_DNA"/>
</dbReference>
<name>A0A840AG56_9PROT</name>
<gene>
    <name evidence="2" type="ORF">GGQ83_003484</name>
</gene>
<organism evidence="2 3">
    <name type="scientific">Roseococcus suduntuyensis</name>
    <dbReference type="NCBI Taxonomy" id="455361"/>
    <lineage>
        <taxon>Bacteria</taxon>
        <taxon>Pseudomonadati</taxon>
        <taxon>Pseudomonadota</taxon>
        <taxon>Alphaproteobacteria</taxon>
        <taxon>Acetobacterales</taxon>
        <taxon>Roseomonadaceae</taxon>
        <taxon>Roseococcus</taxon>
    </lineage>
</organism>